<evidence type="ECO:0000256" key="9">
    <source>
        <dbReference type="PIRNR" id="PIRNR003128"/>
    </source>
</evidence>
<feature type="coiled-coil region" evidence="10">
    <location>
        <begin position="334"/>
        <end position="389"/>
    </location>
</feature>
<evidence type="ECO:0000256" key="2">
    <source>
        <dbReference type="ARBA" id="ARBA00009441"/>
    </source>
</evidence>
<evidence type="ECO:0000256" key="5">
    <source>
        <dbReference type="ARBA" id="ARBA00022763"/>
    </source>
</evidence>
<evidence type="ECO:0000313" key="13">
    <source>
        <dbReference type="Proteomes" id="UP000002384"/>
    </source>
</evidence>
<dbReference type="NCBIfam" id="TIGR00634">
    <property type="entry name" value="recN"/>
    <property type="match status" value="1"/>
</dbReference>
<evidence type="ECO:0000259" key="11">
    <source>
        <dbReference type="Pfam" id="PF02463"/>
    </source>
</evidence>
<dbReference type="CDD" id="cd03241">
    <property type="entry name" value="ABC_RecN"/>
    <property type="match status" value="1"/>
</dbReference>
<accession>B7KBG4</accession>
<dbReference type="AlphaFoldDB" id="B7KBG4"/>
<dbReference type="EMBL" id="CP001291">
    <property type="protein sequence ID" value="ACK71520.1"/>
    <property type="molecule type" value="Genomic_DNA"/>
</dbReference>
<dbReference type="GO" id="GO:0006281">
    <property type="term" value="P:DNA repair"/>
    <property type="evidence" value="ECO:0007669"/>
    <property type="project" value="UniProtKB-KW"/>
</dbReference>
<keyword evidence="5 9" id="KW-0227">DNA damage</keyword>
<comment type="similarity">
    <text evidence="2 9">Belongs to the RecN family.</text>
</comment>
<dbReference type="RefSeq" id="WP_015955117.1">
    <property type="nucleotide sequence ID" value="NC_011729.1"/>
</dbReference>
<dbReference type="STRING" id="65393.PCC7424_3118"/>
<dbReference type="PANTHER" id="PTHR11059">
    <property type="entry name" value="DNA REPAIR PROTEIN RECN"/>
    <property type="match status" value="1"/>
</dbReference>
<feature type="domain" description="RecF/RecN/SMC N-terminal" evidence="11">
    <location>
        <begin position="2"/>
        <end position="514"/>
    </location>
</feature>
<dbReference type="GO" id="GO:0009432">
    <property type="term" value="P:SOS response"/>
    <property type="evidence" value="ECO:0007669"/>
    <property type="project" value="TreeGrafter"/>
</dbReference>
<dbReference type="InterPro" id="IPR004604">
    <property type="entry name" value="DNA_recomb/repair_RecN"/>
</dbReference>
<comment type="function">
    <text evidence="1 9">May be involved in recombinational repair of damaged DNA.</text>
</comment>
<dbReference type="InterPro" id="IPR003395">
    <property type="entry name" value="RecF/RecN/SMC_N"/>
</dbReference>
<dbReference type="GO" id="GO:0005524">
    <property type="term" value="F:ATP binding"/>
    <property type="evidence" value="ECO:0007669"/>
    <property type="project" value="UniProtKB-KW"/>
</dbReference>
<keyword evidence="4" id="KW-0547">Nucleotide-binding</keyword>
<evidence type="ECO:0000256" key="7">
    <source>
        <dbReference type="ARBA" id="ARBA00023204"/>
    </source>
</evidence>
<evidence type="ECO:0000256" key="1">
    <source>
        <dbReference type="ARBA" id="ARBA00003618"/>
    </source>
</evidence>
<organism evidence="12 13">
    <name type="scientific">Gloeothece citriformis (strain PCC 7424)</name>
    <name type="common">Cyanothece sp. (strain PCC 7424)</name>
    <dbReference type="NCBI Taxonomy" id="65393"/>
    <lineage>
        <taxon>Bacteria</taxon>
        <taxon>Bacillati</taxon>
        <taxon>Cyanobacteriota</taxon>
        <taxon>Cyanophyceae</taxon>
        <taxon>Oscillatoriophycideae</taxon>
        <taxon>Chroococcales</taxon>
        <taxon>Aphanothecaceae</taxon>
        <taxon>Gloeothece</taxon>
        <taxon>Gloeothece citriformis</taxon>
    </lineage>
</organism>
<dbReference type="KEGG" id="cyc:PCC7424_3118"/>
<feature type="coiled-coil region" evidence="10">
    <location>
        <begin position="168"/>
        <end position="270"/>
    </location>
</feature>
<evidence type="ECO:0000256" key="10">
    <source>
        <dbReference type="SAM" id="Coils"/>
    </source>
</evidence>
<dbReference type="eggNOG" id="COG0497">
    <property type="taxonomic scope" value="Bacteria"/>
</dbReference>
<evidence type="ECO:0000256" key="8">
    <source>
        <dbReference type="ARBA" id="ARBA00033408"/>
    </source>
</evidence>
<dbReference type="OrthoDB" id="9806954at2"/>
<keyword evidence="10" id="KW-0175">Coiled coil</keyword>
<protein>
    <recommendedName>
        <fullName evidence="3 9">DNA repair protein RecN</fullName>
    </recommendedName>
    <alternativeName>
        <fullName evidence="8 9">Recombination protein N</fullName>
    </alternativeName>
</protein>
<name>B7KBG4_GLOC7</name>
<dbReference type="Gene3D" id="3.40.50.300">
    <property type="entry name" value="P-loop containing nucleotide triphosphate hydrolases"/>
    <property type="match status" value="2"/>
</dbReference>
<dbReference type="GO" id="GO:0006310">
    <property type="term" value="P:DNA recombination"/>
    <property type="evidence" value="ECO:0007669"/>
    <property type="project" value="InterPro"/>
</dbReference>
<evidence type="ECO:0000256" key="6">
    <source>
        <dbReference type="ARBA" id="ARBA00022840"/>
    </source>
</evidence>
<dbReference type="GO" id="GO:0043590">
    <property type="term" value="C:bacterial nucleoid"/>
    <property type="evidence" value="ECO:0007669"/>
    <property type="project" value="TreeGrafter"/>
</dbReference>
<dbReference type="PANTHER" id="PTHR11059:SF0">
    <property type="entry name" value="DNA REPAIR PROTEIN RECN"/>
    <property type="match status" value="1"/>
</dbReference>
<evidence type="ECO:0000256" key="3">
    <source>
        <dbReference type="ARBA" id="ARBA00021315"/>
    </source>
</evidence>
<gene>
    <name evidence="12" type="ordered locus">PCC7424_3118</name>
</gene>
<keyword evidence="7 9" id="KW-0234">DNA repair</keyword>
<dbReference type="SUPFAM" id="SSF52540">
    <property type="entry name" value="P-loop containing nucleoside triphosphate hydrolases"/>
    <property type="match status" value="1"/>
</dbReference>
<proteinExistence type="inferred from homology"/>
<evidence type="ECO:0000256" key="4">
    <source>
        <dbReference type="ARBA" id="ARBA00022741"/>
    </source>
</evidence>
<evidence type="ECO:0000313" key="12">
    <source>
        <dbReference type="EMBL" id="ACK71520.1"/>
    </source>
</evidence>
<dbReference type="InterPro" id="IPR027417">
    <property type="entry name" value="P-loop_NTPase"/>
</dbReference>
<reference evidence="13" key="1">
    <citation type="journal article" date="2011" name="MBio">
        <title>Novel metabolic attributes of the genus Cyanothece, comprising a group of unicellular nitrogen-fixing Cyanobacteria.</title>
        <authorList>
            <person name="Bandyopadhyay A."/>
            <person name="Elvitigala T."/>
            <person name="Welsh E."/>
            <person name="Stockel J."/>
            <person name="Liberton M."/>
            <person name="Min H."/>
            <person name="Sherman L.A."/>
            <person name="Pakrasi H.B."/>
        </authorList>
    </citation>
    <scope>NUCLEOTIDE SEQUENCE [LARGE SCALE GENOMIC DNA]</scope>
    <source>
        <strain evidence="13">PCC 7424</strain>
    </source>
</reference>
<dbReference type="Pfam" id="PF02463">
    <property type="entry name" value="SMC_N"/>
    <property type="match status" value="1"/>
</dbReference>
<dbReference type="Proteomes" id="UP000002384">
    <property type="component" value="Chromosome"/>
</dbReference>
<dbReference type="PIRSF" id="PIRSF003128">
    <property type="entry name" value="RecN"/>
    <property type="match status" value="1"/>
</dbReference>
<dbReference type="HOGENOM" id="CLU_018297_3_1_3"/>
<keyword evidence="13" id="KW-1185">Reference proteome</keyword>
<sequence length="586" mass="66107">MLSVLRIQNFTLIDQLELEFGTKLNVLTGETGAGKSIILDAIDVVLGGKANYRLIRQGTQQAMIEATFHLNPNLSLWLSQQQIDPLDDGTLVCTRELTLSSNSIRSRSRINGVLVNLSLINQLREHLVEITAQGQTVQLMDSAIQRELLDLYGGQPILTQRQKVVSVYEIAKTAHQTLEKRRQSEQQRLQRLDLLQYQLKELEEVKLTDPDELEQLEQERDRLSHVVDLQQLSYRVYQLLYQNDSGDLAIADLLADAESLLTNMAEYDNEINSVLEMVKTALTQIIEAGQQINAYGDGLEADPERLTEVEERILILKRICRKYGPTLPEVIAHYEKLQQELSELTDSEQSIEQLEKDYQIAQEKLIKTCEDLSELRQQAAEKLEKQLIKELKPLAMDKVIFACKIFPCTPGVTGADQIIFYFSPNPGEKIQPLSHTASGGEMSRFLLALKACFSQTDNPSHTLIFDEIDAGVSGKVAQAIAEKLHQLSEKHQILCVTHQPLVAAMADAHFRVEKEMIEDYSKQEDSQNGQLNFPEIRTVVRVRKLNNHQTRRDELALLTGGHSADEAIAFADSLLLKATAYRLGKS</sequence>
<dbReference type="FunFam" id="3.40.50.300:FF:000356">
    <property type="entry name" value="DNA repair protein RecN"/>
    <property type="match status" value="1"/>
</dbReference>
<keyword evidence="6" id="KW-0067">ATP-binding</keyword>